<accession>A0AAE4SY13</accession>
<reference evidence="1" key="1">
    <citation type="submission" date="2023-08" db="EMBL/GenBank/DDBJ databases">
        <title>Genomic characterization of the C. tuberculostearicum species complex, a ubiquitous member of the human skin microbiome.</title>
        <authorList>
            <person name="Ahmed N."/>
            <person name="Deming C."/>
            <person name="Conlan S."/>
            <person name="Segre J."/>
        </authorList>
    </citation>
    <scope>NUCLEOTIDE SEQUENCE</scope>
    <source>
        <strain evidence="1">CTNIH22</strain>
    </source>
</reference>
<gene>
    <name evidence="1" type="ORF">RAE03_01665</name>
</gene>
<comment type="caution">
    <text evidence="1">The sequence shown here is derived from an EMBL/GenBank/DDBJ whole genome shotgun (WGS) entry which is preliminary data.</text>
</comment>
<proteinExistence type="predicted"/>
<evidence type="ECO:0000313" key="1">
    <source>
        <dbReference type="EMBL" id="MDV2418492.1"/>
    </source>
</evidence>
<dbReference type="EMBL" id="JAVBIB010000002">
    <property type="protein sequence ID" value="MDV2418492.1"/>
    <property type="molecule type" value="Genomic_DNA"/>
</dbReference>
<protein>
    <submittedName>
        <fullName evidence="1">Uncharacterized protein</fullName>
    </submittedName>
</protein>
<dbReference type="AlphaFoldDB" id="A0AAE4SY13"/>
<evidence type="ECO:0000313" key="2">
    <source>
        <dbReference type="Proteomes" id="UP001185706"/>
    </source>
</evidence>
<name>A0AAE4SY13_9CORY</name>
<organism evidence="1 2">
    <name type="scientific">Corynebacterium tuberculostearicum</name>
    <dbReference type="NCBI Taxonomy" id="38304"/>
    <lineage>
        <taxon>Bacteria</taxon>
        <taxon>Bacillati</taxon>
        <taxon>Actinomycetota</taxon>
        <taxon>Actinomycetes</taxon>
        <taxon>Mycobacteriales</taxon>
        <taxon>Corynebacteriaceae</taxon>
        <taxon>Corynebacterium</taxon>
    </lineage>
</organism>
<dbReference type="RefSeq" id="WP_259886241.1">
    <property type="nucleotide sequence ID" value="NZ_JAVBIB010000002.1"/>
</dbReference>
<dbReference type="Proteomes" id="UP001185706">
    <property type="component" value="Unassembled WGS sequence"/>
</dbReference>
<sequence>MIALEDPVTNEKFRNSVIDNFLILGQECFKWTHRNMNAGRRLTVAITVPDRTMAAALIAAGWSAAQLPPRSISLRSRSLREIPSNSPVRFATNSEIIQGTFQRWFEKRGKKQIAISGRRWVVEEPYAIWQLKTEIASSNICLPDGEPFRSKRVSLGPFSIWESTPRSELLWAAFPRENRMIVGTKSRIEPELEMLLTSTSTDSRIQLGDLLQIDSSDRFSWGTRLIGVRSAHETLAEFKSSSSSLVVLDGAGAAENINVSNASVTVAIFDRRRMDCTPIEFYSDYRANRADPVVLSSELNWQPHPALEVDLSVRRAKIC</sequence>